<dbReference type="InterPro" id="IPR038507">
    <property type="entry name" value="YcnI-like_sf"/>
</dbReference>
<evidence type="ECO:0000313" key="5">
    <source>
        <dbReference type="EMBL" id="MFC4109743.1"/>
    </source>
</evidence>
<proteinExistence type="predicted"/>
<dbReference type="Proteomes" id="UP001595868">
    <property type="component" value="Unassembled WGS sequence"/>
</dbReference>
<gene>
    <name evidence="5" type="ORF">ACFOX0_27915</name>
</gene>
<evidence type="ECO:0000313" key="6">
    <source>
        <dbReference type="Proteomes" id="UP001595868"/>
    </source>
</evidence>
<evidence type="ECO:0000259" key="4">
    <source>
        <dbReference type="Pfam" id="PF07987"/>
    </source>
</evidence>
<feature type="region of interest" description="Disordered" evidence="1">
    <location>
        <begin position="178"/>
        <end position="219"/>
    </location>
</feature>
<keyword evidence="2" id="KW-1133">Transmembrane helix</keyword>
<reference evidence="6" key="1">
    <citation type="journal article" date="2019" name="Int. J. Syst. Evol. Microbiol.">
        <title>The Global Catalogue of Microorganisms (GCM) 10K type strain sequencing project: providing services to taxonomists for standard genome sequencing and annotation.</title>
        <authorList>
            <consortium name="The Broad Institute Genomics Platform"/>
            <consortium name="The Broad Institute Genome Sequencing Center for Infectious Disease"/>
            <person name="Wu L."/>
            <person name="Ma J."/>
        </authorList>
    </citation>
    <scope>NUCLEOTIDE SEQUENCE [LARGE SCALE GENOMIC DNA]</scope>
    <source>
        <strain evidence="6">2902at01</strain>
    </source>
</reference>
<evidence type="ECO:0000256" key="2">
    <source>
        <dbReference type="SAM" id="Phobius"/>
    </source>
</evidence>
<keyword evidence="2" id="KW-0472">Membrane</keyword>
<dbReference type="RefSeq" id="WP_377551524.1">
    <property type="nucleotide sequence ID" value="NZ_JBHSBN010000028.1"/>
</dbReference>
<feature type="signal peptide" evidence="3">
    <location>
        <begin position="1"/>
        <end position="30"/>
    </location>
</feature>
<protein>
    <submittedName>
        <fullName evidence="5">DUF1775 domain-containing protein</fullName>
    </submittedName>
</protein>
<evidence type="ECO:0000256" key="1">
    <source>
        <dbReference type="SAM" id="MobiDB-lite"/>
    </source>
</evidence>
<keyword evidence="3" id="KW-0732">Signal</keyword>
<organism evidence="5 6">
    <name type="scientific">Micromonospora zhanjiangensis</name>
    <dbReference type="NCBI Taxonomy" id="1522057"/>
    <lineage>
        <taxon>Bacteria</taxon>
        <taxon>Bacillati</taxon>
        <taxon>Actinomycetota</taxon>
        <taxon>Actinomycetes</taxon>
        <taxon>Micromonosporales</taxon>
        <taxon>Micromonosporaceae</taxon>
        <taxon>Micromonospora</taxon>
    </lineage>
</organism>
<dbReference type="EMBL" id="JBHSBN010000028">
    <property type="protein sequence ID" value="MFC4109743.1"/>
    <property type="molecule type" value="Genomic_DNA"/>
</dbReference>
<dbReference type="InterPro" id="IPR012533">
    <property type="entry name" value="YcnI-copper_dom"/>
</dbReference>
<feature type="chain" id="PRO_5046398783" evidence="3">
    <location>
        <begin position="31"/>
        <end position="347"/>
    </location>
</feature>
<keyword evidence="2" id="KW-0812">Transmembrane</keyword>
<keyword evidence="6" id="KW-1185">Reference proteome</keyword>
<feature type="compositionally biased region" description="Low complexity" evidence="1">
    <location>
        <begin position="197"/>
        <end position="219"/>
    </location>
</feature>
<dbReference type="Gene3D" id="2.60.40.2230">
    <property type="entry name" value="Uncharacterised protein YcnI-like PF07987, DUF1775"/>
    <property type="match status" value="1"/>
</dbReference>
<feature type="region of interest" description="Disordered" evidence="1">
    <location>
        <begin position="257"/>
        <end position="347"/>
    </location>
</feature>
<evidence type="ECO:0000256" key="3">
    <source>
        <dbReference type="SAM" id="SignalP"/>
    </source>
</evidence>
<feature type="domain" description="YncI copper-binding" evidence="4">
    <location>
        <begin position="32"/>
        <end position="176"/>
    </location>
</feature>
<name>A0ABV8KUQ9_9ACTN</name>
<accession>A0ABV8KUQ9</accession>
<feature type="transmembrane region" description="Helical" evidence="2">
    <location>
        <begin position="226"/>
        <end position="246"/>
    </location>
</feature>
<sequence length="347" mass="34563">MTRRALLLVRTAIVGAAVACATALAAPAWADVAITPNFAVRGDAAKVTFRVSDTRPGAYTTKVELRFPADVPVAEVYPLSVPDWAPQMTTRTLDNPIGGLHQGATSTVTSAVIWTRAGAGRPGGAADLTISMGPIPQRDRLTFTLLQTYSDGTVATFGDPVAGAPEPAGPAPVLTLLVGPDPVHGDGEQHAGGHSGTGTADDAAAAPVDEAAASTDDGSGLSGGELLAMGLAGGVAAGLALGAVAISVTRRRALATAGPQPSAATADTLAPTDGTPAAATRHATDGKSAAAEHSTADANSVSGEKSGADLQSGVDEGSAVPRDKAAIDGTPSAPRRAWRLREPATRP</sequence>
<comment type="caution">
    <text evidence="5">The sequence shown here is derived from an EMBL/GenBank/DDBJ whole genome shotgun (WGS) entry which is preliminary data.</text>
</comment>
<dbReference type="Pfam" id="PF07987">
    <property type="entry name" value="DUF1775"/>
    <property type="match status" value="1"/>
</dbReference>